<evidence type="ECO:0000313" key="2">
    <source>
        <dbReference type="EMBL" id="KAG5460566.1"/>
    </source>
</evidence>
<dbReference type="AlphaFoldDB" id="A0A8H8DJH4"/>
<keyword evidence="3" id="KW-1185">Reference proteome</keyword>
<comment type="caution">
    <text evidence="2">The sequence shown here is derived from an EMBL/GenBank/DDBJ whole genome shotgun (WGS) entry which is preliminary data.</text>
</comment>
<name>A0A8H8DJH4_9FUNG</name>
<reference evidence="2 3" key="1">
    <citation type="journal article" name="Sci. Rep.">
        <title>Genome-scale phylogenetic analyses confirm Olpidium as the closest living zoosporic fungus to the non-flagellated, terrestrial fungi.</title>
        <authorList>
            <person name="Chang Y."/>
            <person name="Rochon D."/>
            <person name="Sekimoto S."/>
            <person name="Wang Y."/>
            <person name="Chovatia M."/>
            <person name="Sandor L."/>
            <person name="Salamov A."/>
            <person name="Grigoriev I.V."/>
            <person name="Stajich J.E."/>
            <person name="Spatafora J.W."/>
        </authorList>
    </citation>
    <scope>NUCLEOTIDE SEQUENCE [LARGE SCALE GENOMIC DNA]</scope>
    <source>
        <strain evidence="2">S191</strain>
    </source>
</reference>
<dbReference type="Proteomes" id="UP000673691">
    <property type="component" value="Unassembled WGS sequence"/>
</dbReference>
<proteinExistence type="predicted"/>
<accession>A0A8H8DJH4</accession>
<gene>
    <name evidence="2" type="ORF">BJ554DRAFT_7370</name>
</gene>
<feature type="compositionally biased region" description="Basic residues" evidence="1">
    <location>
        <begin position="51"/>
        <end position="61"/>
    </location>
</feature>
<dbReference type="EMBL" id="JAEFCI010005038">
    <property type="protein sequence ID" value="KAG5460566.1"/>
    <property type="molecule type" value="Genomic_DNA"/>
</dbReference>
<protein>
    <submittedName>
        <fullName evidence="2">Uncharacterized protein</fullName>
    </submittedName>
</protein>
<feature type="compositionally biased region" description="Low complexity" evidence="1">
    <location>
        <begin position="9"/>
        <end position="19"/>
    </location>
</feature>
<feature type="compositionally biased region" description="Low complexity" evidence="1">
    <location>
        <begin position="29"/>
        <end position="50"/>
    </location>
</feature>
<sequence>MKQKGFRVGQQQQSAASGGETDGREDSSPAARKQLDAAAALAAPESAPALRSRRKAARAKRKAEAMLKLSGEPEAEMEWQRISTVEPPPQPTVAKVPVEEKGAKRKRGANERAGGAKRQKGHGRHDDEVVDFHAMDSWGWDQINLPEAMLISDDLGGILELEEIEGIDVAYVNDENNGQTVKFKVVGLRLEAGTLPASPAARVGKLPTCCARKDKPEGGEVKEEVDEGTPPGPGELARVRFLEILCLMLCSVFRSTDCSRFRRRRLRQR</sequence>
<organism evidence="2 3">
    <name type="scientific">Olpidium bornovanus</name>
    <dbReference type="NCBI Taxonomy" id="278681"/>
    <lineage>
        <taxon>Eukaryota</taxon>
        <taxon>Fungi</taxon>
        <taxon>Fungi incertae sedis</taxon>
        <taxon>Olpidiomycota</taxon>
        <taxon>Olpidiomycotina</taxon>
        <taxon>Olpidiomycetes</taxon>
        <taxon>Olpidiales</taxon>
        <taxon>Olpidiaceae</taxon>
        <taxon>Olpidium</taxon>
    </lineage>
</organism>
<evidence type="ECO:0000313" key="3">
    <source>
        <dbReference type="Proteomes" id="UP000673691"/>
    </source>
</evidence>
<evidence type="ECO:0000256" key="1">
    <source>
        <dbReference type="SAM" id="MobiDB-lite"/>
    </source>
</evidence>
<feature type="region of interest" description="Disordered" evidence="1">
    <location>
        <begin position="1"/>
        <end position="125"/>
    </location>
</feature>